<dbReference type="InterPro" id="IPR050817">
    <property type="entry name" value="DjlA_DnaK_co-chaperone"/>
</dbReference>
<dbReference type="PROSITE" id="PS50076">
    <property type="entry name" value="DNAJ_2"/>
    <property type="match status" value="1"/>
</dbReference>
<feature type="domain" description="J" evidence="1">
    <location>
        <begin position="77"/>
        <end position="148"/>
    </location>
</feature>
<name>A0A2H5NNB8_CITUN</name>
<dbReference type="Proteomes" id="UP000236630">
    <property type="component" value="Unassembled WGS sequence"/>
</dbReference>
<reference evidence="2 3" key="1">
    <citation type="journal article" date="2017" name="Front. Genet.">
        <title>Draft sequencing of the heterozygous diploid genome of Satsuma (Citrus unshiu Marc.) using a hybrid assembly approach.</title>
        <authorList>
            <person name="Shimizu T."/>
            <person name="Tanizawa Y."/>
            <person name="Mochizuki T."/>
            <person name="Nagasaki H."/>
            <person name="Yoshioka T."/>
            <person name="Toyoda A."/>
            <person name="Fujiyama A."/>
            <person name="Kaminuma E."/>
            <person name="Nakamura Y."/>
        </authorList>
    </citation>
    <scope>NUCLEOTIDE SEQUENCE [LARGE SCALE GENOMIC DNA]</scope>
    <source>
        <strain evidence="3">cv. Miyagawa wase</strain>
    </source>
</reference>
<accession>A0A2H5NNB8</accession>
<dbReference type="PRINTS" id="PR00625">
    <property type="entry name" value="JDOMAIN"/>
</dbReference>
<dbReference type="AlphaFoldDB" id="A0A2H5NNB8"/>
<keyword evidence="3" id="KW-1185">Reference proteome</keyword>
<dbReference type="Pfam" id="PF00226">
    <property type="entry name" value="DnaJ"/>
    <property type="match status" value="1"/>
</dbReference>
<dbReference type="Gene3D" id="1.10.287.110">
    <property type="entry name" value="DnaJ domain"/>
    <property type="match status" value="1"/>
</dbReference>
<dbReference type="SMART" id="SM00271">
    <property type="entry name" value="DnaJ"/>
    <property type="match status" value="1"/>
</dbReference>
<organism evidence="2 3">
    <name type="scientific">Citrus unshiu</name>
    <name type="common">Satsuma mandarin</name>
    <name type="synonym">Citrus nobilis var. unshiu</name>
    <dbReference type="NCBI Taxonomy" id="55188"/>
    <lineage>
        <taxon>Eukaryota</taxon>
        <taxon>Viridiplantae</taxon>
        <taxon>Streptophyta</taxon>
        <taxon>Embryophyta</taxon>
        <taxon>Tracheophyta</taxon>
        <taxon>Spermatophyta</taxon>
        <taxon>Magnoliopsida</taxon>
        <taxon>eudicotyledons</taxon>
        <taxon>Gunneridae</taxon>
        <taxon>Pentapetalae</taxon>
        <taxon>rosids</taxon>
        <taxon>malvids</taxon>
        <taxon>Sapindales</taxon>
        <taxon>Rutaceae</taxon>
        <taxon>Aurantioideae</taxon>
        <taxon>Citrus</taxon>
    </lineage>
</organism>
<dbReference type="InterPro" id="IPR018253">
    <property type="entry name" value="DnaJ_domain_CS"/>
</dbReference>
<dbReference type="PROSITE" id="PS00636">
    <property type="entry name" value="DNAJ_1"/>
    <property type="match status" value="1"/>
</dbReference>
<dbReference type="STRING" id="55188.A0A2H5NNB8"/>
<dbReference type="PANTHER" id="PTHR24074">
    <property type="entry name" value="CO-CHAPERONE PROTEIN DJLA"/>
    <property type="match status" value="1"/>
</dbReference>
<dbReference type="InterPro" id="IPR036869">
    <property type="entry name" value="J_dom_sf"/>
</dbReference>
<dbReference type="PROSITE" id="PS51257">
    <property type="entry name" value="PROKAR_LIPOPROTEIN"/>
    <property type="match status" value="1"/>
</dbReference>
<sequence length="295" mass="34875">MGSNMRTICRPHMVFTSLISCRDQARSFIKVSFRSPNYRPRSSSWFGFRELNRTESWFRVNQRRTVVSAANWADEKSPYETLELERDADEEQIKVAYRRLAKFYHPDVYDGRGTLEKGETAEAKFIKIQAAYELLIDEERRRQYDMDNRVNPMKASQAWMEWLIKKRKAFDQRGDMAIAAWAEQQQLELNLRARRLSRSKLKNALDLPNCLQILSQYIFSKCSPCLNIDPEEERKILAREMKASKEYFTNTMKRHTLVLKKRDLMRRKAEEEKRKAIGRLLAAEGLELDTDDEAK</sequence>
<evidence type="ECO:0000259" key="1">
    <source>
        <dbReference type="PROSITE" id="PS50076"/>
    </source>
</evidence>
<gene>
    <name evidence="2" type="ORF">CUMW_061330</name>
</gene>
<dbReference type="EMBL" id="BDQV01000014">
    <property type="protein sequence ID" value="GAY41686.1"/>
    <property type="molecule type" value="Genomic_DNA"/>
</dbReference>
<dbReference type="InterPro" id="IPR001623">
    <property type="entry name" value="DnaJ_domain"/>
</dbReference>
<dbReference type="CDD" id="cd06257">
    <property type="entry name" value="DnaJ"/>
    <property type="match status" value="1"/>
</dbReference>
<dbReference type="FunFam" id="1.10.287.110:FF:000141">
    <property type="entry name" value="Chaperone protein dnaJ"/>
    <property type="match status" value="1"/>
</dbReference>
<evidence type="ECO:0000313" key="3">
    <source>
        <dbReference type="Proteomes" id="UP000236630"/>
    </source>
</evidence>
<protein>
    <recommendedName>
        <fullName evidence="1">J domain-containing protein</fullName>
    </recommendedName>
</protein>
<dbReference type="SUPFAM" id="SSF46565">
    <property type="entry name" value="Chaperone J-domain"/>
    <property type="match status" value="1"/>
</dbReference>
<evidence type="ECO:0000313" key="2">
    <source>
        <dbReference type="EMBL" id="GAY41686.1"/>
    </source>
</evidence>
<comment type="caution">
    <text evidence="2">The sequence shown here is derived from an EMBL/GenBank/DDBJ whole genome shotgun (WGS) entry which is preliminary data.</text>
</comment>
<proteinExistence type="predicted"/>